<dbReference type="PANTHER" id="PTHR31637">
    <property type="entry name" value="2,3-BISPHOSPHOGLYCERATE-INDEPENDENT PHOSPHOGLYCERATE MUTASE"/>
    <property type="match status" value="1"/>
</dbReference>
<evidence type="ECO:0000313" key="2">
    <source>
        <dbReference type="EMBL" id="MPM63531.1"/>
    </source>
</evidence>
<dbReference type="Pfam" id="PF01676">
    <property type="entry name" value="Metalloenzyme"/>
    <property type="match status" value="1"/>
</dbReference>
<dbReference type="Gene3D" id="3.40.720.10">
    <property type="entry name" value="Alkaline Phosphatase, subunit A"/>
    <property type="match status" value="1"/>
</dbReference>
<dbReference type="SUPFAM" id="SSF53649">
    <property type="entry name" value="Alkaline phosphatase-like"/>
    <property type="match status" value="1"/>
</dbReference>
<dbReference type="PANTHER" id="PTHR31637:SF0">
    <property type="entry name" value="2,3-BISPHOSPHOGLYCERATE-INDEPENDENT PHOSPHOGLYCERATE MUTASE"/>
    <property type="match status" value="1"/>
</dbReference>
<gene>
    <name evidence="2" type="primary">gpmI_26</name>
    <name evidence="2" type="ORF">SDC9_110411</name>
</gene>
<dbReference type="EMBL" id="VSSQ01019468">
    <property type="protein sequence ID" value="MPM63531.1"/>
    <property type="molecule type" value="Genomic_DNA"/>
</dbReference>
<keyword evidence="2" id="KW-0413">Isomerase</keyword>
<reference evidence="2" key="1">
    <citation type="submission" date="2019-08" db="EMBL/GenBank/DDBJ databases">
        <authorList>
            <person name="Kucharzyk K."/>
            <person name="Murdoch R.W."/>
            <person name="Higgins S."/>
            <person name="Loffler F."/>
        </authorList>
    </citation>
    <scope>NUCLEOTIDE SEQUENCE</scope>
</reference>
<accession>A0A645BFY7</accession>
<proteinExistence type="predicted"/>
<dbReference type="InterPro" id="IPR017850">
    <property type="entry name" value="Alkaline_phosphatase_core_sf"/>
</dbReference>
<evidence type="ECO:0000259" key="1">
    <source>
        <dbReference type="Pfam" id="PF01676"/>
    </source>
</evidence>
<dbReference type="InterPro" id="IPR005995">
    <property type="entry name" value="Pgm_bpd_ind"/>
</dbReference>
<dbReference type="AlphaFoldDB" id="A0A645BFY7"/>
<dbReference type="InterPro" id="IPR006124">
    <property type="entry name" value="Metalloenzyme"/>
</dbReference>
<feature type="domain" description="Metalloenzyme" evidence="1">
    <location>
        <begin position="1"/>
        <end position="159"/>
    </location>
</feature>
<dbReference type="GO" id="GO:0006007">
    <property type="term" value="P:glucose catabolic process"/>
    <property type="evidence" value="ECO:0007669"/>
    <property type="project" value="InterPro"/>
</dbReference>
<dbReference type="GO" id="GO:0004619">
    <property type="term" value="F:phosphoglycerate mutase activity"/>
    <property type="evidence" value="ECO:0007669"/>
    <property type="project" value="UniProtKB-EC"/>
</dbReference>
<dbReference type="GO" id="GO:0030145">
    <property type="term" value="F:manganese ion binding"/>
    <property type="evidence" value="ECO:0007669"/>
    <property type="project" value="TreeGrafter"/>
</dbReference>
<dbReference type="EC" id="5.4.2.12" evidence="2"/>
<sequence length="172" mass="18205">MTFFFNGGSETVFPGEDRVLVASPKVATYDLQPEMSAREVCEKCVERIESGAYDVIILNFANCDMVGHTGVFSAAVKAVETVDECVGKVVNATLKMGGIAMITADHGNAEQMEQSDGSPMTAHTTNLVPFILCGAGSELRKGGKLADIAPTILDVMGLQCPPEMTGTTLIIK</sequence>
<comment type="caution">
    <text evidence="2">The sequence shown here is derived from an EMBL/GenBank/DDBJ whole genome shotgun (WGS) entry which is preliminary data.</text>
</comment>
<dbReference type="GO" id="GO:0005829">
    <property type="term" value="C:cytosol"/>
    <property type="evidence" value="ECO:0007669"/>
    <property type="project" value="TreeGrafter"/>
</dbReference>
<name>A0A645BFY7_9ZZZZ</name>
<protein>
    <submittedName>
        <fullName evidence="2">2,3-bisphosphoglycerate-independent phosphoglycerate mutase</fullName>
        <ecNumber evidence="2">5.4.2.12</ecNumber>
    </submittedName>
</protein>
<organism evidence="2">
    <name type="scientific">bioreactor metagenome</name>
    <dbReference type="NCBI Taxonomy" id="1076179"/>
    <lineage>
        <taxon>unclassified sequences</taxon>
        <taxon>metagenomes</taxon>
        <taxon>ecological metagenomes</taxon>
    </lineage>
</organism>